<dbReference type="EMBL" id="JAASRN010000002">
    <property type="protein sequence ID" value="NIK74034.1"/>
    <property type="molecule type" value="Genomic_DNA"/>
</dbReference>
<dbReference type="PROSITE" id="PS00075">
    <property type="entry name" value="DHFR_1"/>
    <property type="match status" value="1"/>
</dbReference>
<dbReference type="PANTHER" id="PTHR48069">
    <property type="entry name" value="DIHYDROFOLATE REDUCTASE"/>
    <property type="match status" value="1"/>
</dbReference>
<proteinExistence type="inferred from homology"/>
<dbReference type="EC" id="1.5.1.3" evidence="3 8"/>
<dbReference type="AlphaFoldDB" id="A0A846MR23"/>
<dbReference type="RefSeq" id="WP_166919335.1">
    <property type="nucleotide sequence ID" value="NZ_JAASRN010000002.1"/>
</dbReference>
<dbReference type="GO" id="GO:0004146">
    <property type="term" value="F:dihydrofolate reductase activity"/>
    <property type="evidence" value="ECO:0007669"/>
    <property type="project" value="UniProtKB-EC"/>
</dbReference>
<dbReference type="InterPro" id="IPR024072">
    <property type="entry name" value="DHFR-like_dom_sf"/>
</dbReference>
<evidence type="ECO:0000256" key="6">
    <source>
        <dbReference type="ARBA" id="ARBA00023002"/>
    </source>
</evidence>
<dbReference type="Pfam" id="PF00186">
    <property type="entry name" value="DHFR_1"/>
    <property type="match status" value="1"/>
</dbReference>
<gene>
    <name evidence="11" type="ORF">FHS56_001547</name>
</gene>
<dbReference type="GO" id="GO:0050661">
    <property type="term" value="F:NADP binding"/>
    <property type="evidence" value="ECO:0007669"/>
    <property type="project" value="InterPro"/>
</dbReference>
<evidence type="ECO:0000256" key="5">
    <source>
        <dbReference type="ARBA" id="ARBA00022857"/>
    </source>
</evidence>
<dbReference type="GO" id="GO:0005829">
    <property type="term" value="C:cytosol"/>
    <property type="evidence" value="ECO:0007669"/>
    <property type="project" value="TreeGrafter"/>
</dbReference>
<comment type="caution">
    <text evidence="11">The sequence shown here is derived from an EMBL/GenBank/DDBJ whole genome shotgun (WGS) entry which is preliminary data.</text>
</comment>
<evidence type="ECO:0000313" key="11">
    <source>
        <dbReference type="EMBL" id="NIK74034.1"/>
    </source>
</evidence>
<dbReference type="Gene3D" id="3.40.430.10">
    <property type="entry name" value="Dihydrofolate Reductase, subunit A"/>
    <property type="match status" value="1"/>
</dbReference>
<dbReference type="SUPFAM" id="SSF53597">
    <property type="entry name" value="Dihydrofolate reductase-like"/>
    <property type="match status" value="1"/>
</dbReference>
<evidence type="ECO:0000256" key="9">
    <source>
        <dbReference type="RuleBase" id="RU004474"/>
    </source>
</evidence>
<dbReference type="PANTHER" id="PTHR48069:SF3">
    <property type="entry name" value="DIHYDROFOLATE REDUCTASE"/>
    <property type="match status" value="1"/>
</dbReference>
<dbReference type="InterPro" id="IPR001796">
    <property type="entry name" value="DHFR_dom"/>
</dbReference>
<dbReference type="GO" id="GO:0046452">
    <property type="term" value="P:dihydrofolate metabolic process"/>
    <property type="evidence" value="ECO:0007669"/>
    <property type="project" value="TreeGrafter"/>
</dbReference>
<organism evidence="11 12">
    <name type="scientific">Thermonema lapsum</name>
    <dbReference type="NCBI Taxonomy" id="28195"/>
    <lineage>
        <taxon>Bacteria</taxon>
        <taxon>Pseudomonadati</taxon>
        <taxon>Bacteroidota</taxon>
        <taxon>Cytophagia</taxon>
        <taxon>Cytophagales</taxon>
        <taxon>Thermonemataceae</taxon>
        <taxon>Thermonema</taxon>
    </lineage>
</organism>
<evidence type="ECO:0000256" key="2">
    <source>
        <dbReference type="ARBA" id="ARBA00009539"/>
    </source>
</evidence>
<reference evidence="11 12" key="1">
    <citation type="submission" date="2020-03" db="EMBL/GenBank/DDBJ databases">
        <title>Genomic Encyclopedia of Type Strains, Phase IV (KMG-IV): sequencing the most valuable type-strain genomes for metagenomic binning, comparative biology and taxonomic classification.</title>
        <authorList>
            <person name="Goeker M."/>
        </authorList>
    </citation>
    <scope>NUCLEOTIDE SEQUENCE [LARGE SCALE GENOMIC DNA]</scope>
    <source>
        <strain evidence="11 12">DSM 5718</strain>
    </source>
</reference>
<evidence type="ECO:0000259" key="10">
    <source>
        <dbReference type="PROSITE" id="PS51330"/>
    </source>
</evidence>
<dbReference type="GO" id="GO:0046654">
    <property type="term" value="P:tetrahydrofolate biosynthetic process"/>
    <property type="evidence" value="ECO:0007669"/>
    <property type="project" value="UniProtKB-UniPathway"/>
</dbReference>
<comment type="pathway">
    <text evidence="1 8">Cofactor biosynthesis; tetrahydrofolate biosynthesis; 5,6,7,8-tetrahydrofolate from 7,8-dihydrofolate: step 1/1.</text>
</comment>
<keyword evidence="4 8" id="KW-0554">One-carbon metabolism</keyword>
<keyword evidence="6 8" id="KW-0560">Oxidoreductase</keyword>
<dbReference type="GO" id="GO:0006730">
    <property type="term" value="P:one-carbon metabolic process"/>
    <property type="evidence" value="ECO:0007669"/>
    <property type="project" value="UniProtKB-KW"/>
</dbReference>
<comment type="similarity">
    <text evidence="2 8 9">Belongs to the dihydrofolate reductase family.</text>
</comment>
<evidence type="ECO:0000256" key="4">
    <source>
        <dbReference type="ARBA" id="ARBA00022563"/>
    </source>
</evidence>
<accession>A0A846MR23</accession>
<dbReference type="CDD" id="cd00209">
    <property type="entry name" value="DHFR"/>
    <property type="match status" value="1"/>
</dbReference>
<dbReference type="UniPathway" id="UPA00077">
    <property type="reaction ID" value="UER00158"/>
</dbReference>
<evidence type="ECO:0000256" key="8">
    <source>
        <dbReference type="PIRNR" id="PIRNR000194"/>
    </source>
</evidence>
<keyword evidence="5 8" id="KW-0521">NADP</keyword>
<protein>
    <recommendedName>
        <fullName evidence="3 8">Dihydrofolate reductase</fullName>
        <ecNumber evidence="3 8">1.5.1.3</ecNumber>
    </recommendedName>
</protein>
<dbReference type="PROSITE" id="PS51330">
    <property type="entry name" value="DHFR_2"/>
    <property type="match status" value="1"/>
</dbReference>
<sequence length="174" mass="19667">MKRIAIVAAALNGVIGKDGAMPWRLRNDLKLFKKQTMGAPLLMGRKTFESLPGILPGRPHIVLTGQKDYARELIAVGKPLFVAHSIEEALDIASGLSSNRLFVIGGGELYRQMFERELIDELMLSLVQAAPEGDTFFPLHATEGWQLVEERFFDADEHNDYPFTWQHWRKPSFT</sequence>
<comment type="catalytic activity">
    <reaction evidence="8">
        <text>(6S)-5,6,7,8-tetrahydrofolate + NADP(+) = 7,8-dihydrofolate + NADPH + H(+)</text>
        <dbReference type="Rhea" id="RHEA:15009"/>
        <dbReference type="ChEBI" id="CHEBI:15378"/>
        <dbReference type="ChEBI" id="CHEBI:57451"/>
        <dbReference type="ChEBI" id="CHEBI:57453"/>
        <dbReference type="ChEBI" id="CHEBI:57783"/>
        <dbReference type="ChEBI" id="CHEBI:58349"/>
        <dbReference type="EC" id="1.5.1.3"/>
    </reaction>
</comment>
<name>A0A846MR23_9BACT</name>
<evidence type="ECO:0000313" key="12">
    <source>
        <dbReference type="Proteomes" id="UP000537126"/>
    </source>
</evidence>
<keyword evidence="12" id="KW-1185">Reference proteome</keyword>
<evidence type="ECO:0000256" key="1">
    <source>
        <dbReference type="ARBA" id="ARBA00004903"/>
    </source>
</evidence>
<dbReference type="PIRSF" id="PIRSF000194">
    <property type="entry name" value="DHFR"/>
    <property type="match status" value="1"/>
</dbReference>
<dbReference type="PRINTS" id="PR00070">
    <property type="entry name" value="DHFR"/>
</dbReference>
<evidence type="ECO:0000256" key="7">
    <source>
        <dbReference type="ARBA" id="ARBA00025067"/>
    </source>
</evidence>
<dbReference type="Proteomes" id="UP000537126">
    <property type="component" value="Unassembled WGS sequence"/>
</dbReference>
<dbReference type="InterPro" id="IPR012259">
    <property type="entry name" value="DHFR"/>
</dbReference>
<dbReference type="InterPro" id="IPR017925">
    <property type="entry name" value="DHFR_CS"/>
</dbReference>
<evidence type="ECO:0000256" key="3">
    <source>
        <dbReference type="ARBA" id="ARBA00012856"/>
    </source>
</evidence>
<comment type="function">
    <text evidence="7 8">Key enzyme in folate metabolism. Catalyzes an essential reaction for de novo glycine and purine synthesis, and for DNA precursor synthesis.</text>
</comment>
<dbReference type="GO" id="GO:0046655">
    <property type="term" value="P:folic acid metabolic process"/>
    <property type="evidence" value="ECO:0007669"/>
    <property type="project" value="TreeGrafter"/>
</dbReference>
<feature type="domain" description="DHFR" evidence="10">
    <location>
        <begin position="2"/>
        <end position="170"/>
    </location>
</feature>